<dbReference type="EMBL" id="LN891045">
    <property type="protein sequence ID" value="CUS10546.1"/>
    <property type="molecule type" value="Genomic_DNA"/>
</dbReference>
<reference evidence="1" key="1">
    <citation type="submission" date="2015-10" db="EMBL/GenBank/DDBJ databases">
        <authorList>
            <person name="Regsiter A."/>
            <person name="william w."/>
        </authorList>
    </citation>
    <scope>NUCLEOTIDE SEQUENCE</scope>
    <source>
        <strain evidence="1">Montdore</strain>
    </source>
</reference>
<protein>
    <submittedName>
        <fullName evidence="1">Uncharacterized protein</fullName>
    </submittedName>
</protein>
<sequence>MLTYTGIPDDPKSNYLRTYLMRASLPPSPPVKISDIGPRVIHPRERVLARMALARCLSKDNRNAYGDPGRSKEQLFTYIPYSSISTTLTTSQDIRYWSQSDPS</sequence>
<evidence type="ECO:0000313" key="1">
    <source>
        <dbReference type="EMBL" id="CUS10546.1"/>
    </source>
</evidence>
<accession>A0A292PSP2</accession>
<dbReference type="Proteomes" id="UP001412239">
    <property type="component" value="Unassembled WGS sequence"/>
</dbReference>
<organism evidence="1 2">
    <name type="scientific">Tuber aestivum</name>
    <name type="common">summer truffle</name>
    <dbReference type="NCBI Taxonomy" id="59557"/>
    <lineage>
        <taxon>Eukaryota</taxon>
        <taxon>Fungi</taxon>
        <taxon>Dikarya</taxon>
        <taxon>Ascomycota</taxon>
        <taxon>Pezizomycotina</taxon>
        <taxon>Pezizomycetes</taxon>
        <taxon>Pezizales</taxon>
        <taxon>Tuberaceae</taxon>
        <taxon>Tuber</taxon>
    </lineage>
</organism>
<dbReference type="AlphaFoldDB" id="A0A292PSP2"/>
<proteinExistence type="predicted"/>
<keyword evidence="2" id="KW-1185">Reference proteome</keyword>
<gene>
    <name evidence="1" type="ORF">GSTUAT00005410001</name>
</gene>
<evidence type="ECO:0000313" key="2">
    <source>
        <dbReference type="Proteomes" id="UP001412239"/>
    </source>
</evidence>
<name>A0A292PSP2_9PEZI</name>